<keyword evidence="2" id="KW-1185">Reference proteome</keyword>
<dbReference type="SUPFAM" id="SSF81301">
    <property type="entry name" value="Nucleotidyltransferase"/>
    <property type="match status" value="1"/>
</dbReference>
<dbReference type="InterPro" id="IPR007344">
    <property type="entry name" value="GrpB/CoaE"/>
</dbReference>
<dbReference type="Proteomes" id="UP001589896">
    <property type="component" value="Unassembled WGS sequence"/>
</dbReference>
<dbReference type="PANTHER" id="PTHR34822:SF1">
    <property type="entry name" value="GRPB FAMILY PROTEIN"/>
    <property type="match status" value="1"/>
</dbReference>
<dbReference type="EMBL" id="JBHLTG010000002">
    <property type="protein sequence ID" value="MFC0678497.1"/>
    <property type="molecule type" value="Genomic_DNA"/>
</dbReference>
<proteinExistence type="predicted"/>
<protein>
    <submittedName>
        <fullName evidence="1">GrpB family protein</fullName>
    </submittedName>
</protein>
<sequence>MNEGRGTGNEPDQAVASSVVVEYDPRWESDFAVLHAFLAELLAGLPYRIEHVGSTAVPGLAAKPIIDLDIVVPAEHGVAGVTRMLAMAGFEPEGDLGVAGRSAFRPAPSLPYHHLYVVVEGSRALRDHLDFRDLLRRDPLARAEYARVKFELAGLLRDDRRAYTEGKGRVIERLLRRSQEPR</sequence>
<accession>A0ABV6RND7</accession>
<name>A0ABV6RND7_9GAMM</name>
<dbReference type="RefSeq" id="WP_386668405.1">
    <property type="nucleotide sequence ID" value="NZ_JBHLTG010000002.1"/>
</dbReference>
<organism evidence="1 2">
    <name type="scientific">Lysobacter korlensis</name>
    <dbReference type="NCBI Taxonomy" id="553636"/>
    <lineage>
        <taxon>Bacteria</taxon>
        <taxon>Pseudomonadati</taxon>
        <taxon>Pseudomonadota</taxon>
        <taxon>Gammaproteobacteria</taxon>
        <taxon>Lysobacterales</taxon>
        <taxon>Lysobacteraceae</taxon>
        <taxon>Lysobacter</taxon>
    </lineage>
</organism>
<dbReference type="InterPro" id="IPR043519">
    <property type="entry name" value="NT_sf"/>
</dbReference>
<reference evidence="1 2" key="1">
    <citation type="submission" date="2024-09" db="EMBL/GenBank/DDBJ databases">
        <authorList>
            <person name="Sun Q."/>
            <person name="Mori K."/>
        </authorList>
    </citation>
    <scope>NUCLEOTIDE SEQUENCE [LARGE SCALE GENOMIC DNA]</scope>
    <source>
        <strain evidence="1 2">KCTC 23076</strain>
    </source>
</reference>
<comment type="caution">
    <text evidence="1">The sequence shown here is derived from an EMBL/GenBank/DDBJ whole genome shotgun (WGS) entry which is preliminary data.</text>
</comment>
<dbReference type="Gene3D" id="3.30.460.10">
    <property type="entry name" value="Beta Polymerase, domain 2"/>
    <property type="match status" value="1"/>
</dbReference>
<evidence type="ECO:0000313" key="2">
    <source>
        <dbReference type="Proteomes" id="UP001589896"/>
    </source>
</evidence>
<gene>
    <name evidence="1" type="ORF">ACFFGH_11670</name>
</gene>
<dbReference type="PANTHER" id="PTHR34822">
    <property type="entry name" value="GRPB DOMAIN PROTEIN (AFU_ORTHOLOGUE AFUA_1G01530)"/>
    <property type="match status" value="1"/>
</dbReference>
<dbReference type="Pfam" id="PF04229">
    <property type="entry name" value="GrpB"/>
    <property type="match status" value="1"/>
</dbReference>
<evidence type="ECO:0000313" key="1">
    <source>
        <dbReference type="EMBL" id="MFC0678497.1"/>
    </source>
</evidence>